<gene>
    <name evidence="2" type="ORF">BGL_1c19950</name>
</gene>
<dbReference type="AlphaFoldDB" id="A0A0B6RWG3"/>
<proteinExistence type="predicted"/>
<dbReference type="Proteomes" id="UP000031838">
    <property type="component" value="Chromosome 1"/>
</dbReference>
<sequence>MSRASRWNKPARRTVLLTNRPTRSEGRDVRGAHSTRTLDIERSRAEAAMANTFVENWDPKRGDIIYGVDEDRTRYRGRMPASSNGSWFLMDQFNNTLLPGAKQFGKTGYPKNPDIETVAQGKVNSSKNPAAADYLKYQKAAAHGALDLSQLDRRYDGKEPADADPRYSLMIRRACKHGIEFVLREEAQSHLHFVLDSLAADNFQKVQLKVIEYGYTSYTYSELRYVYRNWNKFSATGRIHFYQNYEEVPAPWTVNAWHLQNQANPAKRAAT</sequence>
<dbReference type="KEGG" id="bgp:BGL_1c19950"/>
<name>A0A0B6RWG3_BURPL</name>
<dbReference type="HOGENOM" id="CLU_1025551_0_0_4"/>
<evidence type="ECO:0000256" key="1">
    <source>
        <dbReference type="SAM" id="MobiDB-lite"/>
    </source>
</evidence>
<evidence type="ECO:0000313" key="2">
    <source>
        <dbReference type="EMBL" id="AJK46504.1"/>
    </source>
</evidence>
<organism evidence="2 3">
    <name type="scientific">Burkholderia plantarii</name>
    <dbReference type="NCBI Taxonomy" id="41899"/>
    <lineage>
        <taxon>Bacteria</taxon>
        <taxon>Pseudomonadati</taxon>
        <taxon>Pseudomonadota</taxon>
        <taxon>Betaproteobacteria</taxon>
        <taxon>Burkholderiales</taxon>
        <taxon>Burkholderiaceae</taxon>
        <taxon>Burkholderia</taxon>
    </lineage>
</organism>
<feature type="region of interest" description="Disordered" evidence="1">
    <location>
        <begin position="1"/>
        <end position="34"/>
    </location>
</feature>
<accession>A0A0B6RWG3</accession>
<feature type="compositionally biased region" description="Basic and acidic residues" evidence="1">
    <location>
        <begin position="22"/>
        <end position="34"/>
    </location>
</feature>
<protein>
    <submittedName>
        <fullName evidence="2">Uncharacterized protein</fullName>
    </submittedName>
</protein>
<reference evidence="2 3" key="2">
    <citation type="journal article" date="2016" name="Appl. Microbiol. Biotechnol.">
        <title>Mutations improving production and secretion of extracellular lipase by Burkholderia glumae PG1.</title>
        <authorList>
            <person name="Knapp A."/>
            <person name="Voget S."/>
            <person name="Gao R."/>
            <person name="Zaburannyi N."/>
            <person name="Krysciak D."/>
            <person name="Breuer M."/>
            <person name="Hauer B."/>
            <person name="Streit W.R."/>
            <person name="Muller R."/>
            <person name="Daniel R."/>
            <person name="Jaeger K.E."/>
        </authorList>
    </citation>
    <scope>NUCLEOTIDE SEQUENCE [LARGE SCALE GENOMIC DNA]</scope>
    <source>
        <strain evidence="2 3">PG1</strain>
    </source>
</reference>
<keyword evidence="3" id="KW-1185">Reference proteome</keyword>
<evidence type="ECO:0000313" key="3">
    <source>
        <dbReference type="Proteomes" id="UP000031838"/>
    </source>
</evidence>
<reference evidence="3" key="1">
    <citation type="submission" date="2011-03" db="EMBL/GenBank/DDBJ databases">
        <authorList>
            <person name="Voget S."/>
            <person name="Streit W.R."/>
            <person name="Jaeger K.E."/>
            <person name="Daniel R."/>
        </authorList>
    </citation>
    <scope>NUCLEOTIDE SEQUENCE [LARGE SCALE GENOMIC DNA]</scope>
    <source>
        <strain evidence="3">PG1</strain>
    </source>
</reference>
<dbReference type="EMBL" id="CP002580">
    <property type="protein sequence ID" value="AJK46504.1"/>
    <property type="molecule type" value="Genomic_DNA"/>
</dbReference>